<evidence type="ECO:0000313" key="2">
    <source>
        <dbReference type="Proteomes" id="UP001470230"/>
    </source>
</evidence>
<dbReference type="Gene3D" id="3.80.10.10">
    <property type="entry name" value="Ribonuclease Inhibitor"/>
    <property type="match status" value="1"/>
</dbReference>
<name>A0ABR2HFS0_9EUKA</name>
<comment type="caution">
    <text evidence="1">The sequence shown here is derived from an EMBL/GenBank/DDBJ whole genome shotgun (WGS) entry which is preliminary data.</text>
</comment>
<gene>
    <name evidence="1" type="ORF">M9Y10_020297</name>
</gene>
<dbReference type="InterPro" id="IPR032675">
    <property type="entry name" value="LRR_dom_sf"/>
</dbReference>
<dbReference type="Proteomes" id="UP001470230">
    <property type="component" value="Unassembled WGS sequence"/>
</dbReference>
<proteinExistence type="predicted"/>
<dbReference type="InterPro" id="IPR026906">
    <property type="entry name" value="LRR_5"/>
</dbReference>
<reference evidence="1 2" key="1">
    <citation type="submission" date="2024-04" db="EMBL/GenBank/DDBJ databases">
        <title>Tritrichomonas musculus Genome.</title>
        <authorList>
            <person name="Alves-Ferreira E."/>
            <person name="Grigg M."/>
            <person name="Lorenzi H."/>
            <person name="Galac M."/>
        </authorList>
    </citation>
    <scope>NUCLEOTIDE SEQUENCE [LARGE SCALE GENOMIC DNA]</scope>
    <source>
        <strain evidence="1 2">EAF2021</strain>
    </source>
</reference>
<organism evidence="1 2">
    <name type="scientific">Tritrichomonas musculus</name>
    <dbReference type="NCBI Taxonomy" id="1915356"/>
    <lineage>
        <taxon>Eukaryota</taxon>
        <taxon>Metamonada</taxon>
        <taxon>Parabasalia</taxon>
        <taxon>Tritrichomonadida</taxon>
        <taxon>Tritrichomonadidae</taxon>
        <taxon>Tritrichomonas</taxon>
    </lineage>
</organism>
<evidence type="ECO:0000313" key="1">
    <source>
        <dbReference type="EMBL" id="KAK8846291.1"/>
    </source>
</evidence>
<dbReference type="EMBL" id="JAPFFF010000029">
    <property type="protein sequence ID" value="KAK8846291.1"/>
    <property type="molecule type" value="Genomic_DNA"/>
</dbReference>
<keyword evidence="2" id="KW-1185">Reference proteome</keyword>
<dbReference type="Pfam" id="PF13306">
    <property type="entry name" value="LRR_5"/>
    <property type="match status" value="1"/>
</dbReference>
<sequence length="82" mass="9364">MQSSRSNPVERIEFNAAHHLLKFSIHCQLDWICSVKSIGTKSFCKCISLQDISIPSSVVDFEESVFEDAHIVEQNRNIVQIE</sequence>
<protein>
    <submittedName>
        <fullName evidence="1">Uncharacterized protein</fullName>
    </submittedName>
</protein>
<accession>A0ABR2HFS0</accession>